<dbReference type="PANTHER" id="PTHR41521:SF4">
    <property type="entry name" value="BLR0684 PROTEIN"/>
    <property type="match status" value="1"/>
</dbReference>
<dbReference type="EMBL" id="FXXQ01000007">
    <property type="protein sequence ID" value="SMX24268.1"/>
    <property type="molecule type" value="Genomic_DNA"/>
</dbReference>
<reference evidence="2 3" key="1">
    <citation type="submission" date="2017-05" db="EMBL/GenBank/DDBJ databases">
        <authorList>
            <person name="Song R."/>
            <person name="Chenine A.L."/>
            <person name="Ruprecht R.M."/>
        </authorList>
    </citation>
    <scope>NUCLEOTIDE SEQUENCE [LARGE SCALE GENOMIC DNA]</scope>
    <source>
        <strain evidence="2 3">CECT 8489</strain>
    </source>
</reference>
<dbReference type="SUPFAM" id="SSF54909">
    <property type="entry name" value="Dimeric alpha+beta barrel"/>
    <property type="match status" value="1"/>
</dbReference>
<dbReference type="OrthoDB" id="9806380at2"/>
<dbReference type="PANTHER" id="PTHR41521">
    <property type="match status" value="1"/>
</dbReference>
<dbReference type="RefSeq" id="WP_093974220.1">
    <property type="nucleotide sequence ID" value="NZ_FXXQ01000007.1"/>
</dbReference>
<name>A0A238J0N0_9RHOB</name>
<dbReference type="Gene3D" id="3.30.70.100">
    <property type="match status" value="1"/>
</dbReference>
<dbReference type="AlphaFoldDB" id="A0A238J0N0"/>
<gene>
    <name evidence="2" type="ORF">BOA8489_02391</name>
</gene>
<organism evidence="2 3">
    <name type="scientific">Boseongicola aestuarii</name>
    <dbReference type="NCBI Taxonomy" id="1470561"/>
    <lineage>
        <taxon>Bacteria</taxon>
        <taxon>Pseudomonadati</taxon>
        <taxon>Pseudomonadota</taxon>
        <taxon>Alphaproteobacteria</taxon>
        <taxon>Rhodobacterales</taxon>
        <taxon>Paracoccaceae</taxon>
        <taxon>Boseongicola</taxon>
    </lineage>
</organism>
<keyword evidence="3" id="KW-1185">Reference proteome</keyword>
<dbReference type="InterPro" id="IPR011008">
    <property type="entry name" value="Dimeric_a/b-barrel"/>
</dbReference>
<evidence type="ECO:0000313" key="3">
    <source>
        <dbReference type="Proteomes" id="UP000201838"/>
    </source>
</evidence>
<sequence>MTVYLIADVKVTDDAWIPEYATKVHDIVAKHGGKYLSRSGNIETIEGEGLDTTLIALIQFPSREALDAFASDPEYAPFGKARQEGSVSRFHVIDDTDLAGAIPYLPAAG</sequence>
<evidence type="ECO:0000259" key="1">
    <source>
        <dbReference type="Pfam" id="PF07045"/>
    </source>
</evidence>
<dbReference type="Proteomes" id="UP000201838">
    <property type="component" value="Unassembled WGS sequence"/>
</dbReference>
<feature type="domain" description="DUF1330" evidence="1">
    <location>
        <begin position="2"/>
        <end position="94"/>
    </location>
</feature>
<proteinExistence type="predicted"/>
<dbReference type="Pfam" id="PF07045">
    <property type="entry name" value="DUF1330"/>
    <property type="match status" value="1"/>
</dbReference>
<protein>
    <recommendedName>
        <fullName evidence="1">DUF1330 domain-containing protein</fullName>
    </recommendedName>
</protein>
<accession>A0A238J0N0</accession>
<evidence type="ECO:0000313" key="2">
    <source>
        <dbReference type="EMBL" id="SMX24268.1"/>
    </source>
</evidence>
<dbReference type="InterPro" id="IPR010753">
    <property type="entry name" value="DUF1330"/>
</dbReference>